<organism evidence="3 4">
    <name type="scientific">Clytia hemisphaerica</name>
    <dbReference type="NCBI Taxonomy" id="252671"/>
    <lineage>
        <taxon>Eukaryota</taxon>
        <taxon>Metazoa</taxon>
        <taxon>Cnidaria</taxon>
        <taxon>Hydrozoa</taxon>
        <taxon>Hydroidolina</taxon>
        <taxon>Leptothecata</taxon>
        <taxon>Obeliida</taxon>
        <taxon>Clytiidae</taxon>
        <taxon>Clytia</taxon>
    </lineage>
</organism>
<reference evidence="3" key="1">
    <citation type="submission" date="2021-01" db="UniProtKB">
        <authorList>
            <consortium name="EnsemblMetazoa"/>
        </authorList>
    </citation>
    <scope>IDENTIFICATION</scope>
</reference>
<feature type="domain" description="Fibrinogen C-terminal" evidence="2">
    <location>
        <begin position="119"/>
        <end position="340"/>
    </location>
</feature>
<dbReference type="InterPro" id="IPR036056">
    <property type="entry name" value="Fibrinogen-like_C"/>
</dbReference>
<keyword evidence="4" id="KW-1185">Reference proteome</keyword>
<dbReference type="Gene3D" id="3.90.215.10">
    <property type="entry name" value="Gamma Fibrinogen, chain A, domain 1"/>
    <property type="match status" value="1"/>
</dbReference>
<dbReference type="RefSeq" id="XP_066917144.1">
    <property type="nucleotide sequence ID" value="XM_067061043.1"/>
</dbReference>
<dbReference type="Pfam" id="PF00147">
    <property type="entry name" value="Fibrinogen_C"/>
    <property type="match status" value="1"/>
</dbReference>
<dbReference type="PANTHER" id="PTHR19143:SF462">
    <property type="entry name" value="APPLE DOMAIN-CONTAINING PROTEIN"/>
    <property type="match status" value="1"/>
</dbReference>
<dbReference type="NCBIfam" id="NF040941">
    <property type="entry name" value="GGGWT_bact"/>
    <property type="match status" value="1"/>
</dbReference>
<proteinExistence type="predicted"/>
<dbReference type="AlphaFoldDB" id="A0A7M5UY21"/>
<evidence type="ECO:0000313" key="4">
    <source>
        <dbReference type="Proteomes" id="UP000594262"/>
    </source>
</evidence>
<dbReference type="InterPro" id="IPR002181">
    <property type="entry name" value="Fibrinogen_a/b/g_C_dom"/>
</dbReference>
<feature type="coiled-coil region" evidence="1">
    <location>
        <begin position="43"/>
        <end position="77"/>
    </location>
</feature>
<evidence type="ECO:0000256" key="1">
    <source>
        <dbReference type="SAM" id="Coils"/>
    </source>
</evidence>
<dbReference type="GO" id="GO:0005615">
    <property type="term" value="C:extracellular space"/>
    <property type="evidence" value="ECO:0007669"/>
    <property type="project" value="TreeGrafter"/>
</dbReference>
<dbReference type="EnsemblMetazoa" id="CLYHEMT007792.1">
    <property type="protein sequence ID" value="CLYHEMP007792.1"/>
    <property type="gene ID" value="CLYHEMG007792"/>
</dbReference>
<evidence type="ECO:0000313" key="3">
    <source>
        <dbReference type="EnsemblMetazoa" id="CLYHEMP007792.1"/>
    </source>
</evidence>
<dbReference type="InterPro" id="IPR050373">
    <property type="entry name" value="Fibrinogen_C-term_domain"/>
</dbReference>
<dbReference type="PROSITE" id="PS51406">
    <property type="entry name" value="FIBRINOGEN_C_2"/>
    <property type="match status" value="1"/>
</dbReference>
<dbReference type="CDD" id="cd00087">
    <property type="entry name" value="FReD"/>
    <property type="match status" value="1"/>
</dbReference>
<dbReference type="InterPro" id="IPR014716">
    <property type="entry name" value="Fibrinogen_a/b/g_C_1"/>
</dbReference>
<evidence type="ECO:0000259" key="2">
    <source>
        <dbReference type="PROSITE" id="PS51406"/>
    </source>
</evidence>
<dbReference type="SMART" id="SM00186">
    <property type="entry name" value="FBG"/>
    <property type="match status" value="1"/>
</dbReference>
<dbReference type="Proteomes" id="UP000594262">
    <property type="component" value="Unplaced"/>
</dbReference>
<name>A0A7M5UY21_9CNID</name>
<dbReference type="SUPFAM" id="SSF56496">
    <property type="entry name" value="Fibrinogen C-terminal domain-like"/>
    <property type="match status" value="1"/>
</dbReference>
<protein>
    <recommendedName>
        <fullName evidence="2">Fibrinogen C-terminal domain-containing protein</fullName>
    </recommendedName>
</protein>
<accession>A0A7M5UY21</accession>
<dbReference type="PANTHER" id="PTHR19143">
    <property type="entry name" value="FIBRINOGEN/TENASCIN/ANGIOPOEITIN"/>
    <property type="match status" value="1"/>
</dbReference>
<keyword evidence="1" id="KW-0175">Coiled coil</keyword>
<sequence length="340" mass="39365">MAKKNLYILLTTMSMFRSVTIMKLLLVISMLATLLVTSRADDITQLKAQVKTLTTQLAQTNQKLSLANQKIVQTSQEVRYLKMKDDTQNGVCHFKSHNPCDPCFCVEDYSMAEKYYCDCRAMPVRRDCKEHHVQGERINGLYLINKNVNSLVTQVFCDQTTDGGGWTLVQRRVDGSENFVRNWTEYREGFGRLHREHWFGNENLYRLTAQSFMKGSEVRFDMIVLSTGAFQWAKYSNFEVGSEAAGYDLHISGYSGNALDGMNYHDAMKFSTYDRDNDQHASANCALDRNAGWWFKSCLHVNFNGPYDELRKESITNIWKPFSWFGRQLKFSEIKVRRKI</sequence>
<dbReference type="OrthoDB" id="6145874at2759"/>
<dbReference type="GeneID" id="136804335"/>